<evidence type="ECO:0000256" key="2">
    <source>
        <dbReference type="SAM" id="MobiDB-lite"/>
    </source>
</evidence>
<keyword evidence="1" id="KW-0067">ATP-binding</keyword>
<dbReference type="InterPro" id="IPR000719">
    <property type="entry name" value="Prot_kinase_dom"/>
</dbReference>
<sequence>MKAIAVLLLPFSNTGNVPSLSNFGTGATASHKQSDVNMLQINCTSLTNLKSFKKSKVMVHKRSRVLPSDLVYGSGHEHPCENESANDASSEDETICRNDYVHYVRCSVISAFVVVTSSWKASRGDEDDEREDETLCNDTHCPSLRLFHVLDTGRDARQTEGDLSIRSALSPEHIVTNMASEDHGDMHALTSPSYHRDMSECERKENDNDNNDNNDNKEITMANVEIENDKQSKEIDYVDTCIGETQANVESVSARSMILHNNFEIRKWLGIGGFGKVAEATHRIDQSHYAIKIIPFSSHCNEDKDYIPNELEVNSYEYVLYTL</sequence>
<feature type="binding site" evidence="1">
    <location>
        <position position="292"/>
    </location>
    <ligand>
        <name>ATP</name>
        <dbReference type="ChEBI" id="CHEBI:30616"/>
    </ligand>
</feature>
<feature type="domain" description="Protein kinase" evidence="3">
    <location>
        <begin position="263"/>
        <end position="323"/>
    </location>
</feature>
<evidence type="ECO:0000256" key="1">
    <source>
        <dbReference type="PROSITE-ProRule" id="PRU10141"/>
    </source>
</evidence>
<name>X6P743_RETFI</name>
<dbReference type="PROSITE" id="PS00107">
    <property type="entry name" value="PROTEIN_KINASE_ATP"/>
    <property type="match status" value="1"/>
</dbReference>
<organism evidence="4 5">
    <name type="scientific">Reticulomyxa filosa</name>
    <dbReference type="NCBI Taxonomy" id="46433"/>
    <lineage>
        <taxon>Eukaryota</taxon>
        <taxon>Sar</taxon>
        <taxon>Rhizaria</taxon>
        <taxon>Retaria</taxon>
        <taxon>Foraminifera</taxon>
        <taxon>Monothalamids</taxon>
        <taxon>Reticulomyxidae</taxon>
        <taxon>Reticulomyxa</taxon>
    </lineage>
</organism>
<dbReference type="GO" id="GO:0005524">
    <property type="term" value="F:ATP binding"/>
    <property type="evidence" value="ECO:0007669"/>
    <property type="project" value="UniProtKB-UniRule"/>
</dbReference>
<proteinExistence type="predicted"/>
<dbReference type="PROSITE" id="PS50011">
    <property type="entry name" value="PROTEIN_KINASE_DOM"/>
    <property type="match status" value="1"/>
</dbReference>
<feature type="compositionally biased region" description="Basic and acidic residues" evidence="2">
    <location>
        <begin position="197"/>
        <end position="207"/>
    </location>
</feature>
<dbReference type="InterPro" id="IPR011009">
    <property type="entry name" value="Kinase-like_dom_sf"/>
</dbReference>
<dbReference type="InterPro" id="IPR017441">
    <property type="entry name" value="Protein_kinase_ATP_BS"/>
</dbReference>
<dbReference type="Proteomes" id="UP000023152">
    <property type="component" value="Unassembled WGS sequence"/>
</dbReference>
<dbReference type="SUPFAM" id="SSF56112">
    <property type="entry name" value="Protein kinase-like (PK-like)"/>
    <property type="match status" value="1"/>
</dbReference>
<gene>
    <name evidence="4" type="ORF">RFI_03167</name>
</gene>
<dbReference type="GO" id="GO:0004672">
    <property type="term" value="F:protein kinase activity"/>
    <property type="evidence" value="ECO:0007669"/>
    <property type="project" value="InterPro"/>
</dbReference>
<accession>X6P743</accession>
<evidence type="ECO:0000313" key="4">
    <source>
        <dbReference type="EMBL" id="ETO33928.1"/>
    </source>
</evidence>
<dbReference type="AlphaFoldDB" id="X6P743"/>
<evidence type="ECO:0000259" key="3">
    <source>
        <dbReference type="PROSITE" id="PS50011"/>
    </source>
</evidence>
<evidence type="ECO:0000313" key="5">
    <source>
        <dbReference type="Proteomes" id="UP000023152"/>
    </source>
</evidence>
<comment type="caution">
    <text evidence="4">The sequence shown here is derived from an EMBL/GenBank/DDBJ whole genome shotgun (WGS) entry which is preliminary data.</text>
</comment>
<protein>
    <recommendedName>
        <fullName evidence="3">Protein kinase domain-containing protein</fullName>
    </recommendedName>
</protein>
<feature type="region of interest" description="Disordered" evidence="2">
    <location>
        <begin position="197"/>
        <end position="216"/>
    </location>
</feature>
<dbReference type="EMBL" id="ASPP01003025">
    <property type="protein sequence ID" value="ETO33928.1"/>
    <property type="molecule type" value="Genomic_DNA"/>
</dbReference>
<reference evidence="4 5" key="1">
    <citation type="journal article" date="2013" name="Curr. Biol.">
        <title>The Genome of the Foraminiferan Reticulomyxa filosa.</title>
        <authorList>
            <person name="Glockner G."/>
            <person name="Hulsmann N."/>
            <person name="Schleicher M."/>
            <person name="Noegel A.A."/>
            <person name="Eichinger L."/>
            <person name="Gallinger C."/>
            <person name="Pawlowski J."/>
            <person name="Sierra R."/>
            <person name="Euteneuer U."/>
            <person name="Pillet L."/>
            <person name="Moustafa A."/>
            <person name="Platzer M."/>
            <person name="Groth M."/>
            <person name="Szafranski K."/>
            <person name="Schliwa M."/>
        </authorList>
    </citation>
    <scope>NUCLEOTIDE SEQUENCE [LARGE SCALE GENOMIC DNA]</scope>
</reference>
<dbReference type="Gene3D" id="3.30.200.20">
    <property type="entry name" value="Phosphorylase Kinase, domain 1"/>
    <property type="match status" value="1"/>
</dbReference>
<keyword evidence="5" id="KW-1185">Reference proteome</keyword>
<keyword evidence="1" id="KW-0547">Nucleotide-binding</keyword>